<name>A0A2U9IQ56_9CREN</name>
<evidence type="ECO:0000313" key="2">
    <source>
        <dbReference type="EMBL" id="AWR96091.1"/>
    </source>
</evidence>
<dbReference type="OrthoDB" id="41180at2157"/>
<dbReference type="EMBL" id="CP029288">
    <property type="protein sequence ID" value="AWR96091.1"/>
    <property type="molecule type" value="Genomic_DNA"/>
</dbReference>
<evidence type="ECO:0000313" key="4">
    <source>
        <dbReference type="Proteomes" id="UP000248410"/>
    </source>
</evidence>
<reference evidence="3 4" key="1">
    <citation type="submission" date="2018-05" db="EMBL/GenBank/DDBJ databases">
        <title>Complete Genome Sequences of Extremely Thermoacidophilic, Metal-Mobilizing Type-Strain Members of the Archaeal Family Sulfolobaceae: Acidianus brierleyi DSM-1651T, Acidianus sulfidivorans DSM-18786T, Metallosphaera hakonensis DSM-7519T, and Metallosphaera prunae DSM-10039T.</title>
        <authorList>
            <person name="Counts J.A."/>
            <person name="Kelly R.M."/>
        </authorList>
    </citation>
    <scope>NUCLEOTIDE SEQUENCE [LARGE SCALE GENOMIC DNA]</scope>
    <source>
        <strain evidence="3 4">JP7</strain>
    </source>
</reference>
<dbReference type="EMBL" id="CP029288">
    <property type="protein sequence ID" value="AWR98142.1"/>
    <property type="molecule type" value="Genomic_DNA"/>
</dbReference>
<keyword evidence="1" id="KW-1133">Transmembrane helix</keyword>
<proteinExistence type="predicted"/>
<keyword evidence="4" id="KW-1185">Reference proteome</keyword>
<protein>
    <submittedName>
        <fullName evidence="3">Uncharacterized protein</fullName>
    </submittedName>
</protein>
<feature type="transmembrane region" description="Helical" evidence="1">
    <location>
        <begin position="485"/>
        <end position="508"/>
    </location>
</feature>
<dbReference type="AlphaFoldDB" id="A0A2U9IQ56"/>
<dbReference type="RefSeq" id="WP_110378981.1">
    <property type="nucleotide sequence ID" value="NZ_CP029288.2"/>
</dbReference>
<gene>
    <name evidence="2" type="ORF">DFR86_00015</name>
    <name evidence="3" type="ORF">DFR86_11745</name>
</gene>
<evidence type="ECO:0000256" key="1">
    <source>
        <dbReference type="SAM" id="Phobius"/>
    </source>
</evidence>
<keyword evidence="1" id="KW-0812">Transmembrane</keyword>
<organism evidence="3 4">
    <name type="scientific">Acidianus sulfidivorans JP7</name>
    <dbReference type="NCBI Taxonomy" id="619593"/>
    <lineage>
        <taxon>Archaea</taxon>
        <taxon>Thermoproteota</taxon>
        <taxon>Thermoprotei</taxon>
        <taxon>Sulfolobales</taxon>
        <taxon>Sulfolobaceae</taxon>
        <taxon>Acidianus</taxon>
    </lineage>
</organism>
<accession>A0A2U9IQ56</accession>
<keyword evidence="1" id="KW-0472">Membrane</keyword>
<dbReference type="GeneID" id="36838652"/>
<dbReference type="KEGG" id="asul:DFR86_11745"/>
<evidence type="ECO:0000313" key="3">
    <source>
        <dbReference type="EMBL" id="AWR98142.1"/>
    </source>
</evidence>
<sequence>MKNTSKFFNSFLFSKLYSIFLITVFLISLLLSSSFLVSSSDSTHLIPTSSYPSSLAIYHGKLIVAFPEENCIDYYNGSFVPFLKVYDPEEISSNNYTIYIISNNTLLYYSKGEFVKLNVSEPFMLFYDNYTNLTYVTTYNCFVYELNGSQVLKKYFIYESFGYMTFNNVSAIVDSQAGYIFLYYNGSVHVTVNYQDALSGMAFFDGKFISGSFDPVGIFVFNNLSVLKLNVIAVVYLYQIRNYNISFIYTTTVPDFIESLNGVLYVASSQGLNAISLSNGEVFYQNNIPVYSMIKYDNEIYTATPDGLIIYNLTLPKIYYLKVEAEGINQWSFLLNGTKYALQNNSIVLPLTEGIYNLTFLSSSLEKPNISSIVFNLSSNKTLVIDYLKLNFTLNIYSPIKNYEIVINNKTIMVKQNNISLILPEGEYSLKIIAENYNITPSNLIVLLYHNTSIKLSAIPITATSSQTLTSGVNNSSIKNSSNSLFNILVALIIVIIVVFIVLITIIIKSNRRI</sequence>
<dbReference type="Proteomes" id="UP000248410">
    <property type="component" value="Chromosome"/>
</dbReference>